<comment type="caution">
    <text evidence="6">The sequence shown here is derived from an EMBL/GenBank/DDBJ whole genome shotgun (WGS) entry which is preliminary data.</text>
</comment>
<evidence type="ECO:0000313" key="6">
    <source>
        <dbReference type="EMBL" id="MEA5443852.1"/>
    </source>
</evidence>
<dbReference type="Gene3D" id="3.50.50.100">
    <property type="match status" value="2"/>
</dbReference>
<dbReference type="Proteomes" id="UP001302329">
    <property type="component" value="Unassembled WGS sequence"/>
</dbReference>
<proteinExistence type="inferred from homology"/>
<protein>
    <submittedName>
        <fullName evidence="6">Bifunctional NADH dehydrogenase FAD-containing subunit/selenide, water dikinase SelD</fullName>
    </submittedName>
</protein>
<dbReference type="PANTHER" id="PTHR42913:SF9">
    <property type="entry name" value="SLR1591 PROTEIN"/>
    <property type="match status" value="1"/>
</dbReference>
<gene>
    <name evidence="6" type="ORF">VB739_14940</name>
</gene>
<dbReference type="PANTHER" id="PTHR42913">
    <property type="entry name" value="APOPTOSIS-INDUCING FACTOR 1"/>
    <property type="match status" value="1"/>
</dbReference>
<feature type="non-terminal residue" evidence="6">
    <location>
        <position position="298"/>
    </location>
</feature>
<comment type="cofactor">
    <cofactor evidence="1">
        <name>FAD</name>
        <dbReference type="ChEBI" id="CHEBI:57692"/>
    </cofactor>
</comment>
<comment type="similarity">
    <text evidence="2">Belongs to the NADH dehydrogenase family.</text>
</comment>
<dbReference type="InterPro" id="IPR051169">
    <property type="entry name" value="NADH-Q_oxidoreductase"/>
</dbReference>
<reference evidence="6 7" key="1">
    <citation type="submission" date="2023-12" db="EMBL/GenBank/DDBJ databases">
        <title>Baltic Sea Cyanobacteria.</title>
        <authorList>
            <person name="Delbaje E."/>
            <person name="Fewer D.P."/>
            <person name="Shishido T.K."/>
        </authorList>
    </citation>
    <scope>NUCLEOTIDE SEQUENCE [LARGE SCALE GENOMIC DNA]</scope>
    <source>
        <strain evidence="6 7">UHCC 0281</strain>
    </source>
</reference>
<dbReference type="EMBL" id="JAYGHY010000072">
    <property type="protein sequence ID" value="MEA5443852.1"/>
    <property type="molecule type" value="Genomic_DNA"/>
</dbReference>
<evidence type="ECO:0000256" key="4">
    <source>
        <dbReference type="ARBA" id="ARBA00022827"/>
    </source>
</evidence>
<name>A0ABU5SZP3_9CYAN</name>
<evidence type="ECO:0000313" key="7">
    <source>
        <dbReference type="Proteomes" id="UP001302329"/>
    </source>
</evidence>
<keyword evidence="4" id="KW-0274">FAD</keyword>
<evidence type="ECO:0000256" key="5">
    <source>
        <dbReference type="ARBA" id="ARBA00023002"/>
    </source>
</evidence>
<evidence type="ECO:0000256" key="2">
    <source>
        <dbReference type="ARBA" id="ARBA00005272"/>
    </source>
</evidence>
<accession>A0ABU5SZP3</accession>
<keyword evidence="3" id="KW-0285">Flavoprotein</keyword>
<keyword evidence="7" id="KW-1185">Reference proteome</keyword>
<evidence type="ECO:0000256" key="3">
    <source>
        <dbReference type="ARBA" id="ARBA00022630"/>
    </source>
</evidence>
<dbReference type="SUPFAM" id="SSF51905">
    <property type="entry name" value="FAD/NAD(P)-binding domain"/>
    <property type="match status" value="2"/>
</dbReference>
<evidence type="ECO:0000256" key="1">
    <source>
        <dbReference type="ARBA" id="ARBA00001974"/>
    </source>
</evidence>
<organism evidence="6 7">
    <name type="scientific">Cyanobium gracile UHCC 0281</name>
    <dbReference type="NCBI Taxonomy" id="3110309"/>
    <lineage>
        <taxon>Bacteria</taxon>
        <taxon>Bacillati</taxon>
        <taxon>Cyanobacteriota</taxon>
        <taxon>Cyanophyceae</taxon>
        <taxon>Synechococcales</taxon>
        <taxon>Prochlorococcaceae</taxon>
        <taxon>Cyanobium</taxon>
    </lineage>
</organism>
<keyword evidence="5" id="KW-0560">Oxidoreductase</keyword>
<sequence length="298" mass="31372">MSSAAERHQLVLAGGGHSHVLVLRRWLMRPRSRPPGTRISLVSRHGTALYSGLLPAVVAGLEPRDAAAIDLRRLCGLAGVSFVQAEITGLDRATRELHLAGRPPLRFDRLSLDVGAVTATPGQAVAVKPLEPFLAWADQCSAGEPLVIRGGGAAAVELALAFRARGLVCRLQLRGEALHLGSAAANRAGERLLAQAGIPIQRHAPSMAPADLACTGSRAPAWLAVAGLPVDPESGRVLTHPSLEVLDQPGLFASGDCGLIAADPRPPSGVWAVRVAPVLAENLRRSLADPRRSLRPWR</sequence>
<dbReference type="InterPro" id="IPR036188">
    <property type="entry name" value="FAD/NAD-bd_sf"/>
</dbReference>